<evidence type="ECO:0000313" key="3">
    <source>
        <dbReference type="EMBL" id="NJC71679.1"/>
    </source>
</evidence>
<feature type="compositionally biased region" description="Low complexity" evidence="1">
    <location>
        <begin position="31"/>
        <end position="66"/>
    </location>
</feature>
<protein>
    <recommendedName>
        <fullName evidence="5">Lipoprotein</fullName>
    </recommendedName>
</protein>
<gene>
    <name evidence="3" type="ORF">HC031_18415</name>
</gene>
<feature type="chain" id="PRO_5045460868" description="Lipoprotein" evidence="2">
    <location>
        <begin position="31"/>
        <end position="159"/>
    </location>
</feature>
<proteinExistence type="predicted"/>
<dbReference type="PROSITE" id="PS51257">
    <property type="entry name" value="PROKAR_LIPOPROTEIN"/>
    <property type="match status" value="1"/>
</dbReference>
<evidence type="ECO:0000313" key="4">
    <source>
        <dbReference type="Proteomes" id="UP000722989"/>
    </source>
</evidence>
<keyword evidence="2" id="KW-0732">Signal</keyword>
<dbReference type="Proteomes" id="UP000722989">
    <property type="component" value="Unassembled WGS sequence"/>
</dbReference>
<reference evidence="3 4" key="1">
    <citation type="submission" date="2020-03" db="EMBL/GenBank/DDBJ databases">
        <title>WGS of the type strain of Planosporangium spp.</title>
        <authorList>
            <person name="Thawai C."/>
        </authorList>
    </citation>
    <scope>NUCLEOTIDE SEQUENCE [LARGE SCALE GENOMIC DNA]</scope>
    <source>
        <strain evidence="3 4">TBRC 5610</strain>
    </source>
</reference>
<evidence type="ECO:0000256" key="2">
    <source>
        <dbReference type="SAM" id="SignalP"/>
    </source>
</evidence>
<accession>A0ABX0Y2L6</accession>
<feature type="region of interest" description="Disordered" evidence="1">
    <location>
        <begin position="30"/>
        <end position="88"/>
    </location>
</feature>
<evidence type="ECO:0000256" key="1">
    <source>
        <dbReference type="SAM" id="MobiDB-lite"/>
    </source>
</evidence>
<feature type="signal peptide" evidence="2">
    <location>
        <begin position="1"/>
        <end position="30"/>
    </location>
</feature>
<dbReference type="RefSeq" id="WP_167926589.1">
    <property type="nucleotide sequence ID" value="NZ_JAATVY010000013.1"/>
</dbReference>
<name>A0ABX0Y2L6_9ACTN</name>
<evidence type="ECO:0008006" key="5">
    <source>
        <dbReference type="Google" id="ProtNLM"/>
    </source>
</evidence>
<keyword evidence="4" id="KW-1185">Reference proteome</keyword>
<organism evidence="3 4">
    <name type="scientific">Planosporangium thailandense</name>
    <dbReference type="NCBI Taxonomy" id="765197"/>
    <lineage>
        <taxon>Bacteria</taxon>
        <taxon>Bacillati</taxon>
        <taxon>Actinomycetota</taxon>
        <taxon>Actinomycetes</taxon>
        <taxon>Micromonosporales</taxon>
        <taxon>Micromonosporaceae</taxon>
        <taxon>Planosporangium</taxon>
    </lineage>
</organism>
<sequence length="159" mass="15207">MSMGSRQRAVTTLLVSLAAAGLLTGCGGPAGTPSAADGSRSAGSSIAPSPSASAVASGSPSTPATGPTGGGPTGAPVPPPTGGPSTVAGEITLQGQVDTGAEPSCLMLRSGGHLYHLLNGDTAVVKAGNNVVVQGHVVKGVMSHCMQGVPFMVTHARAA</sequence>
<dbReference type="EMBL" id="JAATVY010000013">
    <property type="protein sequence ID" value="NJC71679.1"/>
    <property type="molecule type" value="Genomic_DNA"/>
</dbReference>
<comment type="caution">
    <text evidence="3">The sequence shown here is derived from an EMBL/GenBank/DDBJ whole genome shotgun (WGS) entry which is preliminary data.</text>
</comment>